<proteinExistence type="inferred from homology"/>
<keyword evidence="4" id="KW-0812">Transmembrane</keyword>
<evidence type="ECO:0000256" key="5">
    <source>
        <dbReference type="ARBA" id="ARBA00022989"/>
    </source>
</evidence>
<dbReference type="OrthoDB" id="9812372at2"/>
<protein>
    <recommendedName>
        <fullName evidence="9">Periplasmic chaperone PpiD</fullName>
    </recommendedName>
    <alternativeName>
        <fullName evidence="10">Periplasmic folding chaperone</fullName>
    </alternativeName>
</protein>
<dbReference type="Gene3D" id="6.10.140.970">
    <property type="match status" value="1"/>
</dbReference>
<keyword evidence="3" id="KW-0997">Cell inner membrane</keyword>
<dbReference type="Gene3D" id="3.10.50.40">
    <property type="match status" value="1"/>
</dbReference>
<dbReference type="InterPro" id="IPR027304">
    <property type="entry name" value="Trigger_fact/SurA_dom_sf"/>
</dbReference>
<keyword evidence="5" id="KW-1133">Transmembrane helix</keyword>
<evidence type="ECO:0000256" key="11">
    <source>
        <dbReference type="PROSITE-ProRule" id="PRU00278"/>
    </source>
</evidence>
<dbReference type="Pfam" id="PF13624">
    <property type="entry name" value="SurA_N_3"/>
    <property type="match status" value="1"/>
</dbReference>
<comment type="similarity">
    <text evidence="8">Belongs to the PpiD chaperone family.</text>
</comment>
<dbReference type="GO" id="GO:0003755">
    <property type="term" value="F:peptidyl-prolyl cis-trans isomerase activity"/>
    <property type="evidence" value="ECO:0007669"/>
    <property type="project" value="UniProtKB-KW"/>
</dbReference>
<evidence type="ECO:0000313" key="14">
    <source>
        <dbReference type="Proteomes" id="UP000318542"/>
    </source>
</evidence>
<comment type="caution">
    <text evidence="13">The sequence shown here is derived from an EMBL/GenBank/DDBJ whole genome shotgun (WGS) entry which is preliminary data.</text>
</comment>
<organism evidence="13 14">
    <name type="scientific">Tepidimonas thermarum</name>
    <dbReference type="NCBI Taxonomy" id="335431"/>
    <lineage>
        <taxon>Bacteria</taxon>
        <taxon>Pseudomonadati</taxon>
        <taxon>Pseudomonadota</taxon>
        <taxon>Betaproteobacteria</taxon>
        <taxon>Burkholderiales</taxon>
        <taxon>Tepidimonas</taxon>
    </lineage>
</organism>
<sequence>MFDVFRNNMKVLMALLMLLIIPSFVFFGIEGYTRFRDPSEPVARVAGERITRTEWDAAHRREVERLAASMPGVDRALLESDASRRATLERMVTERVLARAAQDMRLVATDRRLAAELLRDPTIAGLRKADGSLDVQRYQDLLRAQGLTPEAFEAGVRADLARRAVTQAVADSAFVGQAVTELATQAFFERREVALAAFRPADYLARVQVTDDEVKAYYEAHADDFRTPEQAAIEYLVLDLDALAAHLKPSEDELRAYYQQNVADTARAEQRRAAHILLQVAPDAPADQKARVRAQAEQILAEVRRDPARFAELARQHSQDPGSAARGGDLDWFGRGAMVKPFEDAVFALQKGQISDIVESEFGLHIIQLLDVRRPPAEPFEQARPRIEAELRRQLAQRRFAEEAERFGNLVYEQADSLEPAAQALGLTVRRATLERTGPVGADADALLREPAVLRAVFNEEALGQKRNSAAIELGGNRLVSVRVTEHRPAQRRPLDAVAPDVRQRLLQEKARAAALQAARDAQAQWTAQAPAANALRAPVLVSRQETHGVPPAAVRAAMSARLDGDAPAWVLVDLGAEGAAVLRVRRGPARETPDPVRVRNEREELARLWGEGEAQAYLAALRQRYKAEVLVK</sequence>
<dbReference type="PANTHER" id="PTHR47529">
    <property type="entry name" value="PEPTIDYL-PROLYL CIS-TRANS ISOMERASE D"/>
    <property type="match status" value="1"/>
</dbReference>
<evidence type="ECO:0000256" key="1">
    <source>
        <dbReference type="ARBA" id="ARBA00004382"/>
    </source>
</evidence>
<dbReference type="SUPFAM" id="SSF54534">
    <property type="entry name" value="FKBP-like"/>
    <property type="match status" value="1"/>
</dbReference>
<dbReference type="Pfam" id="PF13616">
    <property type="entry name" value="Rotamase_3"/>
    <property type="match status" value="1"/>
</dbReference>
<evidence type="ECO:0000256" key="7">
    <source>
        <dbReference type="ARBA" id="ARBA00023186"/>
    </source>
</evidence>
<evidence type="ECO:0000256" key="6">
    <source>
        <dbReference type="ARBA" id="ARBA00023136"/>
    </source>
</evidence>
<evidence type="ECO:0000256" key="3">
    <source>
        <dbReference type="ARBA" id="ARBA00022519"/>
    </source>
</evidence>
<evidence type="ECO:0000256" key="2">
    <source>
        <dbReference type="ARBA" id="ARBA00022475"/>
    </source>
</evidence>
<dbReference type="InterPro" id="IPR052029">
    <property type="entry name" value="PpiD_chaperone"/>
</dbReference>
<dbReference type="InterPro" id="IPR046357">
    <property type="entry name" value="PPIase_dom_sf"/>
</dbReference>
<dbReference type="GO" id="GO:0005886">
    <property type="term" value="C:plasma membrane"/>
    <property type="evidence" value="ECO:0007669"/>
    <property type="project" value="UniProtKB-SubCell"/>
</dbReference>
<evidence type="ECO:0000313" key="13">
    <source>
        <dbReference type="EMBL" id="TSE28427.1"/>
    </source>
</evidence>
<evidence type="ECO:0000259" key="12">
    <source>
        <dbReference type="PROSITE" id="PS50198"/>
    </source>
</evidence>
<dbReference type="Proteomes" id="UP000318542">
    <property type="component" value="Unassembled WGS sequence"/>
</dbReference>
<keyword evidence="7" id="KW-0143">Chaperone</keyword>
<accession>A0A554WXY2</accession>
<evidence type="ECO:0000256" key="9">
    <source>
        <dbReference type="ARBA" id="ARBA00040743"/>
    </source>
</evidence>
<dbReference type="InterPro" id="IPR000297">
    <property type="entry name" value="PPIase_PpiC"/>
</dbReference>
<dbReference type="PANTHER" id="PTHR47529:SF1">
    <property type="entry name" value="PERIPLASMIC CHAPERONE PPID"/>
    <property type="match status" value="1"/>
</dbReference>
<feature type="domain" description="PpiC" evidence="12">
    <location>
        <begin position="268"/>
        <end position="371"/>
    </location>
</feature>
<dbReference type="SUPFAM" id="SSF109998">
    <property type="entry name" value="Triger factor/SurA peptide-binding domain-like"/>
    <property type="match status" value="1"/>
</dbReference>
<dbReference type="PROSITE" id="PS50198">
    <property type="entry name" value="PPIC_PPIASE_2"/>
    <property type="match status" value="1"/>
</dbReference>
<name>A0A554WXY2_9BURK</name>
<gene>
    <name evidence="13" type="primary">ppiD</name>
    <name evidence="13" type="ORF">Tther_02107</name>
</gene>
<keyword evidence="14" id="KW-1185">Reference proteome</keyword>
<dbReference type="EMBL" id="VJOL01000048">
    <property type="protein sequence ID" value="TSE28427.1"/>
    <property type="molecule type" value="Genomic_DNA"/>
</dbReference>
<keyword evidence="2" id="KW-1003">Cell membrane</keyword>
<keyword evidence="11" id="KW-0697">Rotamase</keyword>
<evidence type="ECO:0000256" key="4">
    <source>
        <dbReference type="ARBA" id="ARBA00022692"/>
    </source>
</evidence>
<comment type="subcellular location">
    <subcellularLocation>
        <location evidence="1">Cell inner membrane</location>
        <topology evidence="1">Single-pass type II membrane protein</topology>
        <orientation evidence="1">Periplasmic side</orientation>
    </subcellularLocation>
</comment>
<reference evidence="13 14" key="1">
    <citation type="submission" date="2019-07" db="EMBL/GenBank/DDBJ databases">
        <title>Tepidimonas thermarum AA-1 draft genome.</title>
        <authorList>
            <person name="Da Costa M.S."/>
            <person name="Froufe H.J.C."/>
            <person name="Egas C."/>
            <person name="Albuquerque L."/>
        </authorList>
    </citation>
    <scope>NUCLEOTIDE SEQUENCE [LARGE SCALE GENOMIC DNA]</scope>
    <source>
        <strain evidence="13 14">AA-1</strain>
    </source>
</reference>
<evidence type="ECO:0000256" key="8">
    <source>
        <dbReference type="ARBA" id="ARBA00038408"/>
    </source>
</evidence>
<dbReference type="RefSeq" id="WP_143903671.1">
    <property type="nucleotide sequence ID" value="NZ_VJOL01000048.1"/>
</dbReference>
<keyword evidence="11 13" id="KW-0413">Isomerase</keyword>
<keyword evidence="6" id="KW-0472">Membrane</keyword>
<dbReference type="AlphaFoldDB" id="A0A554WXY2"/>
<dbReference type="Gene3D" id="1.10.4030.10">
    <property type="entry name" value="Porin chaperone SurA, peptide-binding domain"/>
    <property type="match status" value="1"/>
</dbReference>
<evidence type="ECO:0000256" key="10">
    <source>
        <dbReference type="ARBA" id="ARBA00042775"/>
    </source>
</evidence>